<dbReference type="AlphaFoldDB" id="A0A916J6M6"/>
<feature type="domain" description="Cytochrome b561 bacterial/Ni-hydrogenase" evidence="7">
    <location>
        <begin position="16"/>
        <end position="177"/>
    </location>
</feature>
<evidence type="ECO:0000256" key="4">
    <source>
        <dbReference type="ARBA" id="ARBA00022989"/>
    </source>
</evidence>
<gene>
    <name evidence="8" type="ORF">GTOL_12797</name>
</gene>
<feature type="transmembrane region" description="Helical" evidence="6">
    <location>
        <begin position="23"/>
        <end position="39"/>
    </location>
</feature>
<dbReference type="EMBL" id="CAJQUM010000001">
    <property type="protein sequence ID" value="CAG4884914.1"/>
    <property type="molecule type" value="Genomic_DNA"/>
</dbReference>
<dbReference type="Proteomes" id="UP000742786">
    <property type="component" value="Unassembled WGS sequence"/>
</dbReference>
<sequence>MSAIPQSRSFANRILVWDFPTRVVHWSLAACLTIAYLTAESDTYAIAHQMSGYMFTALIAFRLVWGLAGSRYARFTEFLRSPVTIISYMGAYFKGKPPHYTGHNPLGAVAIVLMLALGIGIGVTGWMNTGGAGGEAFEDIHEFFVNAMLTVVLLHIVGVIVSSLLHRENLAKAMVTGYKKGPDDAGIRRGHGIIAVVLIGLLVTFGWGLSQGKLPALLDPGVAVAEHGGGGADHDDD</sequence>
<dbReference type="GO" id="GO:0009055">
    <property type="term" value="F:electron transfer activity"/>
    <property type="evidence" value="ECO:0007669"/>
    <property type="project" value="InterPro"/>
</dbReference>
<dbReference type="Pfam" id="PF01292">
    <property type="entry name" value="Ni_hydr_CYTB"/>
    <property type="match status" value="1"/>
</dbReference>
<dbReference type="PANTHER" id="PTHR30485:SF2">
    <property type="entry name" value="BLL0597 PROTEIN"/>
    <property type="match status" value="1"/>
</dbReference>
<feature type="transmembrane region" description="Helical" evidence="6">
    <location>
        <begin position="186"/>
        <end position="209"/>
    </location>
</feature>
<keyword evidence="4 6" id="KW-1133">Transmembrane helix</keyword>
<dbReference type="InterPro" id="IPR011577">
    <property type="entry name" value="Cyt_b561_bac/Ni-Hgenase"/>
</dbReference>
<comment type="subcellular location">
    <subcellularLocation>
        <location evidence="1">Cell membrane</location>
        <topology evidence="1">Multi-pass membrane protein</topology>
    </subcellularLocation>
</comment>
<evidence type="ECO:0000313" key="9">
    <source>
        <dbReference type="Proteomes" id="UP000742786"/>
    </source>
</evidence>
<feature type="transmembrane region" description="Helical" evidence="6">
    <location>
        <begin position="143"/>
        <end position="165"/>
    </location>
</feature>
<evidence type="ECO:0000256" key="5">
    <source>
        <dbReference type="ARBA" id="ARBA00023136"/>
    </source>
</evidence>
<dbReference type="SUPFAM" id="SSF81342">
    <property type="entry name" value="Transmembrane di-heme cytochromes"/>
    <property type="match status" value="1"/>
</dbReference>
<evidence type="ECO:0000256" key="3">
    <source>
        <dbReference type="ARBA" id="ARBA00022692"/>
    </source>
</evidence>
<keyword evidence="9" id="KW-1185">Reference proteome</keyword>
<dbReference type="Gene3D" id="1.20.950.20">
    <property type="entry name" value="Transmembrane di-heme cytochromes, Chain C"/>
    <property type="match status" value="1"/>
</dbReference>
<proteinExistence type="predicted"/>
<evidence type="ECO:0000259" key="7">
    <source>
        <dbReference type="Pfam" id="PF01292"/>
    </source>
</evidence>
<comment type="caution">
    <text evidence="8">The sequence shown here is derived from an EMBL/GenBank/DDBJ whole genome shotgun (WGS) entry which is preliminary data.</text>
</comment>
<dbReference type="GO" id="GO:0005886">
    <property type="term" value="C:plasma membrane"/>
    <property type="evidence" value="ECO:0007669"/>
    <property type="project" value="UniProtKB-SubCell"/>
</dbReference>
<keyword evidence="5 6" id="KW-0472">Membrane</keyword>
<protein>
    <submittedName>
        <fullName evidence="8">Cytochrome b</fullName>
    </submittedName>
</protein>
<organism evidence="8 9">
    <name type="scientific">Georgfuchsia toluolica</name>
    <dbReference type="NCBI Taxonomy" id="424218"/>
    <lineage>
        <taxon>Bacteria</taxon>
        <taxon>Pseudomonadati</taxon>
        <taxon>Pseudomonadota</taxon>
        <taxon>Betaproteobacteria</taxon>
        <taxon>Nitrosomonadales</taxon>
        <taxon>Sterolibacteriaceae</taxon>
        <taxon>Georgfuchsia</taxon>
    </lineage>
</organism>
<dbReference type="PANTHER" id="PTHR30485">
    <property type="entry name" value="NI/FE-HYDROGENASE 1 B-TYPE CYTOCHROME SUBUNIT"/>
    <property type="match status" value="1"/>
</dbReference>
<feature type="transmembrane region" description="Helical" evidence="6">
    <location>
        <begin position="105"/>
        <end position="123"/>
    </location>
</feature>
<dbReference type="GO" id="GO:0022904">
    <property type="term" value="P:respiratory electron transport chain"/>
    <property type="evidence" value="ECO:0007669"/>
    <property type="project" value="InterPro"/>
</dbReference>
<accession>A0A916J6M6</accession>
<dbReference type="InterPro" id="IPR051542">
    <property type="entry name" value="Hydrogenase_cytochrome"/>
</dbReference>
<keyword evidence="2" id="KW-1003">Cell membrane</keyword>
<reference evidence="8" key="1">
    <citation type="submission" date="2021-04" db="EMBL/GenBank/DDBJ databases">
        <authorList>
            <person name="Hornung B."/>
        </authorList>
    </citation>
    <scope>NUCLEOTIDE SEQUENCE</scope>
    <source>
        <strain evidence="8">G5G6</strain>
    </source>
</reference>
<name>A0A916J6M6_9PROT</name>
<feature type="transmembrane region" description="Helical" evidence="6">
    <location>
        <begin position="51"/>
        <end position="69"/>
    </location>
</feature>
<dbReference type="InterPro" id="IPR016174">
    <property type="entry name" value="Di-haem_cyt_TM"/>
</dbReference>
<keyword evidence="3 6" id="KW-0812">Transmembrane</keyword>
<dbReference type="RefSeq" id="WP_220636713.1">
    <property type="nucleotide sequence ID" value="NZ_CAJQUM010000001.1"/>
</dbReference>
<dbReference type="GO" id="GO:0020037">
    <property type="term" value="F:heme binding"/>
    <property type="evidence" value="ECO:0007669"/>
    <property type="project" value="TreeGrafter"/>
</dbReference>
<evidence type="ECO:0000256" key="1">
    <source>
        <dbReference type="ARBA" id="ARBA00004651"/>
    </source>
</evidence>
<evidence type="ECO:0000256" key="6">
    <source>
        <dbReference type="SAM" id="Phobius"/>
    </source>
</evidence>
<evidence type="ECO:0000256" key="2">
    <source>
        <dbReference type="ARBA" id="ARBA00022475"/>
    </source>
</evidence>
<evidence type="ECO:0000313" key="8">
    <source>
        <dbReference type="EMBL" id="CAG4884914.1"/>
    </source>
</evidence>